<reference evidence="2" key="1">
    <citation type="submission" date="2007-07" db="EMBL/GenBank/DDBJ databases">
        <title>PCAP assembly of the Caenorhabditis remanei genome.</title>
        <authorList>
            <consortium name="The Caenorhabditis remanei Sequencing Consortium"/>
            <person name="Wilson R.K."/>
        </authorList>
    </citation>
    <scope>NUCLEOTIDE SEQUENCE [LARGE SCALE GENOMIC DNA]</scope>
    <source>
        <strain evidence="2">PB4641</strain>
    </source>
</reference>
<keyword evidence="3" id="KW-1185">Reference proteome</keyword>
<feature type="domain" description="F-box" evidence="1">
    <location>
        <begin position="4"/>
        <end position="52"/>
    </location>
</feature>
<dbReference type="Proteomes" id="UP000008281">
    <property type="component" value="Unassembled WGS sequence"/>
</dbReference>
<name>E3MYY7_CAERE</name>
<dbReference type="FunCoup" id="E3MYY7">
    <property type="interactions" value="549"/>
</dbReference>
<proteinExistence type="predicted"/>
<dbReference type="InterPro" id="IPR001810">
    <property type="entry name" value="F-box_dom"/>
</dbReference>
<evidence type="ECO:0000313" key="2">
    <source>
        <dbReference type="EMBL" id="EFP12261.1"/>
    </source>
</evidence>
<organism evidence="3">
    <name type="scientific">Caenorhabditis remanei</name>
    <name type="common">Caenorhabditis vulgaris</name>
    <dbReference type="NCBI Taxonomy" id="31234"/>
    <lineage>
        <taxon>Eukaryota</taxon>
        <taxon>Metazoa</taxon>
        <taxon>Ecdysozoa</taxon>
        <taxon>Nematoda</taxon>
        <taxon>Chromadorea</taxon>
        <taxon>Rhabditida</taxon>
        <taxon>Rhabditina</taxon>
        <taxon>Rhabditomorpha</taxon>
        <taxon>Rhabditoidea</taxon>
        <taxon>Rhabditidae</taxon>
        <taxon>Peloderinae</taxon>
        <taxon>Caenorhabditis</taxon>
    </lineage>
</organism>
<dbReference type="HOGENOM" id="CLU_875053_0_0_1"/>
<dbReference type="InParanoid" id="E3MYY7"/>
<evidence type="ECO:0000313" key="3">
    <source>
        <dbReference type="Proteomes" id="UP000008281"/>
    </source>
</evidence>
<protein>
    <recommendedName>
        <fullName evidence="1">F-box domain-containing protein</fullName>
    </recommendedName>
</protein>
<dbReference type="PROSITE" id="PS50181">
    <property type="entry name" value="FBOX"/>
    <property type="match status" value="1"/>
</dbReference>
<dbReference type="eggNOG" id="ENOG502TK9S">
    <property type="taxonomic scope" value="Eukaryota"/>
</dbReference>
<dbReference type="EMBL" id="DS268498">
    <property type="protein sequence ID" value="EFP12261.1"/>
    <property type="molecule type" value="Genomic_DNA"/>
</dbReference>
<gene>
    <name evidence="2" type="ORF">CRE_04197</name>
</gene>
<dbReference type="AlphaFoldDB" id="E3MYY7"/>
<evidence type="ECO:0000259" key="1">
    <source>
        <dbReference type="PROSITE" id="PS50181"/>
    </source>
</evidence>
<sequence>MDRGFPLFRLPGVPLTKISRYMHLRDILLVSMASKKSAFIMKSLLPPNWFNLEMKFSNESEITLDLKGTWNPMKVKSQKNGDVYELQIAQDNEVITYRWTSRDFKAIVKSLLTHFALVFNPTISIDFETVYSQEFVIRVLQHVKQLNLMITFLKILSGNISPEGYKYILEMHREVPELSLFCEVAAHFKYRVRPDFKVDDFLVSDGHWMHSEDFVNCKKVTVLHRNDYKQNTYANPEVPRALIKKWIESECRLEYLEVYGGWLGIDFRQVLLGLEYRLVSMRLLELLCVFLQNNRTIRILSKCRNYQEMRWEEGDS</sequence>
<dbReference type="PANTHER" id="PTHR21503">
    <property type="entry name" value="F-BOX-CONTAINING HYPOTHETICAL PROTEIN C.ELEGANS"/>
    <property type="match status" value="1"/>
</dbReference>
<accession>E3MYY7</accession>